<comment type="caution">
    <text evidence="1">The sequence shown here is derived from an EMBL/GenBank/DDBJ whole genome shotgun (WGS) entry which is preliminary data.</text>
</comment>
<dbReference type="EMBL" id="META01000001">
    <property type="protein sequence ID" value="OGB74534.1"/>
    <property type="molecule type" value="Genomic_DNA"/>
</dbReference>
<dbReference type="Proteomes" id="UP000176651">
    <property type="component" value="Unassembled WGS sequence"/>
</dbReference>
<sequence>MGKAWWIAVGAAVILFLLWLGLSGKQSTVPTDQSEIASFLAELKAATQIGFSDAAPADFVWKYQGEDEEINGETISGQAVVAQGLSNEQQEAINGFLANQGFATDVYNIAAGTVGSLNGYRSGNLVCLLQEVAEMGTGDVTYTVTVMAGITISEAAKSDEELIAEAFMAKYDVPADQVELKGIQKVKGYASGTETVKLAAAA</sequence>
<evidence type="ECO:0000313" key="1">
    <source>
        <dbReference type="EMBL" id="OGB74534.1"/>
    </source>
</evidence>
<reference evidence="1 2" key="1">
    <citation type="journal article" date="2016" name="Nat. Commun.">
        <title>Thousands of microbial genomes shed light on interconnected biogeochemical processes in an aquifer system.</title>
        <authorList>
            <person name="Anantharaman K."/>
            <person name="Brown C.T."/>
            <person name="Hug L.A."/>
            <person name="Sharon I."/>
            <person name="Castelle C.J."/>
            <person name="Probst A.J."/>
            <person name="Thomas B.C."/>
            <person name="Singh A."/>
            <person name="Wilkins M.J."/>
            <person name="Karaoz U."/>
            <person name="Brodie E.L."/>
            <person name="Williams K.H."/>
            <person name="Hubbard S.S."/>
            <person name="Banfield J.F."/>
        </authorList>
    </citation>
    <scope>NUCLEOTIDE SEQUENCE [LARGE SCALE GENOMIC DNA]</scope>
</reference>
<protein>
    <submittedName>
        <fullName evidence="1">Uncharacterized protein</fullName>
    </submittedName>
</protein>
<dbReference type="STRING" id="1798535.A2V68_02910"/>
<accession>A0A1F4NSR2</accession>
<evidence type="ECO:0000313" key="2">
    <source>
        <dbReference type="Proteomes" id="UP000176651"/>
    </source>
</evidence>
<proteinExistence type="predicted"/>
<name>A0A1F4NSR2_UNCK3</name>
<organism evidence="1 2">
    <name type="scientific">candidate division Kazan bacterium RBG_13_50_9</name>
    <dbReference type="NCBI Taxonomy" id="1798535"/>
    <lineage>
        <taxon>Bacteria</taxon>
        <taxon>Bacteria division Kazan-3B-28</taxon>
    </lineage>
</organism>
<dbReference type="AlphaFoldDB" id="A0A1F4NSR2"/>
<gene>
    <name evidence="1" type="ORF">A2V68_02910</name>
</gene>